<gene>
    <name evidence="3" type="ORF">GCM10022291_25770</name>
</gene>
<comment type="caution">
    <text evidence="3">The sequence shown here is derived from an EMBL/GenBank/DDBJ whole genome shotgun (WGS) entry which is preliminary data.</text>
</comment>
<dbReference type="EMBL" id="BAABCA010000005">
    <property type="protein sequence ID" value="GAA4237796.1"/>
    <property type="molecule type" value="Genomic_DNA"/>
</dbReference>
<dbReference type="Gene3D" id="3.40.720.10">
    <property type="entry name" value="Alkaline Phosphatase, subunit A"/>
    <property type="match status" value="1"/>
</dbReference>
<dbReference type="CDD" id="cd16027">
    <property type="entry name" value="SGSH"/>
    <property type="match status" value="1"/>
</dbReference>
<keyword evidence="1" id="KW-0732">Signal</keyword>
<evidence type="ECO:0000256" key="1">
    <source>
        <dbReference type="SAM" id="SignalP"/>
    </source>
</evidence>
<dbReference type="PANTHER" id="PTHR43751">
    <property type="entry name" value="SULFATASE"/>
    <property type="match status" value="1"/>
</dbReference>
<organism evidence="3 4">
    <name type="scientific">Postechiella marina</name>
    <dbReference type="NCBI Taxonomy" id="943941"/>
    <lineage>
        <taxon>Bacteria</taxon>
        <taxon>Pseudomonadati</taxon>
        <taxon>Bacteroidota</taxon>
        <taxon>Flavobacteriia</taxon>
        <taxon>Flavobacteriales</taxon>
        <taxon>Flavobacteriaceae</taxon>
        <taxon>Postechiella</taxon>
    </lineage>
</organism>
<feature type="domain" description="Sulfatase N-terminal" evidence="2">
    <location>
        <begin position="29"/>
        <end position="313"/>
    </location>
</feature>
<feature type="chain" id="PRO_5046806854" evidence="1">
    <location>
        <begin position="22"/>
        <end position="504"/>
    </location>
</feature>
<dbReference type="Proteomes" id="UP001501496">
    <property type="component" value="Unassembled WGS sequence"/>
</dbReference>
<proteinExistence type="predicted"/>
<evidence type="ECO:0000313" key="3">
    <source>
        <dbReference type="EMBL" id="GAA4237796.1"/>
    </source>
</evidence>
<dbReference type="Pfam" id="PF00884">
    <property type="entry name" value="Sulfatase"/>
    <property type="match status" value="1"/>
</dbReference>
<dbReference type="InterPro" id="IPR017850">
    <property type="entry name" value="Alkaline_phosphatase_core_sf"/>
</dbReference>
<name>A0ABP8CD22_9FLAO</name>
<evidence type="ECO:0000313" key="4">
    <source>
        <dbReference type="Proteomes" id="UP001501496"/>
    </source>
</evidence>
<feature type="signal peptide" evidence="1">
    <location>
        <begin position="1"/>
        <end position="21"/>
    </location>
</feature>
<evidence type="ECO:0000259" key="2">
    <source>
        <dbReference type="Pfam" id="PF00884"/>
    </source>
</evidence>
<dbReference type="RefSeq" id="WP_344788687.1">
    <property type="nucleotide sequence ID" value="NZ_BAABCA010000005.1"/>
</dbReference>
<dbReference type="PANTHER" id="PTHR43751:SF1">
    <property type="entry name" value="SULFATASE ATSG-RELATED"/>
    <property type="match status" value="1"/>
</dbReference>
<dbReference type="SUPFAM" id="SSF53649">
    <property type="entry name" value="Alkaline phosphatase-like"/>
    <property type="match status" value="1"/>
</dbReference>
<accession>A0ABP8CD22</accession>
<sequence>MKIKSNLLTLLALGILSISTAQSKKTGKPNILFCIADDASMKSFGAYGDKFINTPEIDKLAKEGLVFNNAYNCNPKCAPARACIVTGMYSWQLKEATNHFPEFPSQFKFYPHILMKKGYNVGYTGKGWGPGSYSGNHNPAGPVFNTIKLIPPHKGISDIDYAANFDKFLKDKGDDKPFCFWLGTKEPHRFYELDSWKKEGKKLGDAEVPPFYPDNVTIRGDILDYAVEVEWFDTHIGKAIKSLEKRGLLENTLVVISSDHGMPFPRVKGQLYEEGFHVPLIVYWKGQIKAGRTVKDFVSFPDLAPTFLDVAGVDLDAQMTGNSFKDILFSKKCGQVDKSRDHVLLGKERHDIGRSNEDGTDLSYPVRAIRNHKYFYAHNIKPERWPVGNPEFGLRNCDNSPTKSYLTQLNTNDKEYHFYELSFAKRPEEELYNIQKDPHCMNNLASNSKYRKICDDLRKQMEKELIAQGDPRTLGNGDVFDKYPYMGKQFNYETGEIEGFRKKK</sequence>
<protein>
    <submittedName>
        <fullName evidence="3">Sulfatase</fullName>
    </submittedName>
</protein>
<dbReference type="InterPro" id="IPR052701">
    <property type="entry name" value="GAG_Ulvan_Degrading_Sulfatases"/>
</dbReference>
<reference evidence="4" key="1">
    <citation type="journal article" date="2019" name="Int. J. Syst. Evol. Microbiol.">
        <title>The Global Catalogue of Microorganisms (GCM) 10K type strain sequencing project: providing services to taxonomists for standard genome sequencing and annotation.</title>
        <authorList>
            <consortium name="The Broad Institute Genomics Platform"/>
            <consortium name="The Broad Institute Genome Sequencing Center for Infectious Disease"/>
            <person name="Wu L."/>
            <person name="Ma J."/>
        </authorList>
    </citation>
    <scope>NUCLEOTIDE SEQUENCE [LARGE SCALE GENOMIC DNA]</scope>
    <source>
        <strain evidence="4">JCM 17630</strain>
    </source>
</reference>
<keyword evidence="4" id="KW-1185">Reference proteome</keyword>
<dbReference type="InterPro" id="IPR000917">
    <property type="entry name" value="Sulfatase_N"/>
</dbReference>